<gene>
    <name evidence="2" type="ORF">DNG_09036</name>
</gene>
<evidence type="ECO:0000313" key="3">
    <source>
        <dbReference type="Proteomes" id="UP001187682"/>
    </source>
</evidence>
<organism evidence="2 3">
    <name type="scientific">Cephalotrichum gorgonifer</name>
    <dbReference type="NCBI Taxonomy" id="2041049"/>
    <lineage>
        <taxon>Eukaryota</taxon>
        <taxon>Fungi</taxon>
        <taxon>Dikarya</taxon>
        <taxon>Ascomycota</taxon>
        <taxon>Pezizomycotina</taxon>
        <taxon>Sordariomycetes</taxon>
        <taxon>Hypocreomycetidae</taxon>
        <taxon>Microascales</taxon>
        <taxon>Microascaceae</taxon>
        <taxon>Cephalotrichum</taxon>
    </lineage>
</organism>
<feature type="domain" description="HNH nuclease" evidence="1">
    <location>
        <begin position="178"/>
        <end position="250"/>
    </location>
</feature>
<dbReference type="AlphaFoldDB" id="A0AAE8SZT0"/>
<keyword evidence="3" id="KW-1185">Reference proteome</keyword>
<sequence length="348" mass="38604">MAFPASVSPHPSPSALSDYVMSSAPYSVTEYADLQETALTLLHQYPPTSEEDATQRVLQAALEHLPVDGRTTMMMEISLLGENWAQIRQLSQFFTDAVLKPMRLQRSPPSIPPSPSSDAAPGISTLMSLLETSTRARQSTLKAACLRRDGYRCALSNRIESEAVLEGHVLQGDRQVCSTKCAHILPFGLRKIDEGDSLDMEREATIWWALFRYFPSLHGIIAAETINQVENTITLETDMHNHFDAFRITLEPSHACPNVYNIHNFTSISGLVPETATMRSQDPKVPLPRPEFFQVHFTVASILDVTGLGARMNAFLDPEFWEEAHGHAKADGSTDLATLVERKMLIGI</sequence>
<accession>A0AAE8SZT0</accession>
<evidence type="ECO:0000313" key="2">
    <source>
        <dbReference type="EMBL" id="SPO06347.1"/>
    </source>
</evidence>
<evidence type="ECO:0000259" key="1">
    <source>
        <dbReference type="Pfam" id="PF13391"/>
    </source>
</evidence>
<dbReference type="Pfam" id="PF13391">
    <property type="entry name" value="HNH_2"/>
    <property type="match status" value="1"/>
</dbReference>
<dbReference type="EMBL" id="ONZQ02000015">
    <property type="protein sequence ID" value="SPO06347.1"/>
    <property type="molecule type" value="Genomic_DNA"/>
</dbReference>
<proteinExistence type="predicted"/>
<dbReference type="Proteomes" id="UP001187682">
    <property type="component" value="Unassembled WGS sequence"/>
</dbReference>
<comment type="caution">
    <text evidence="2">The sequence shown here is derived from an EMBL/GenBank/DDBJ whole genome shotgun (WGS) entry which is preliminary data.</text>
</comment>
<protein>
    <recommendedName>
        <fullName evidence="1">HNH nuclease domain-containing protein</fullName>
    </recommendedName>
</protein>
<reference evidence="2" key="1">
    <citation type="submission" date="2018-03" db="EMBL/GenBank/DDBJ databases">
        <authorList>
            <person name="Guldener U."/>
        </authorList>
    </citation>
    <scope>NUCLEOTIDE SEQUENCE</scope>
</reference>
<dbReference type="InterPro" id="IPR003615">
    <property type="entry name" value="HNH_nuc"/>
</dbReference>
<name>A0AAE8SZT0_9PEZI</name>